<feature type="domain" description="Erythromycin biosynthesis protein CIII-like N-terminal" evidence="6">
    <location>
        <begin position="23"/>
        <end position="225"/>
    </location>
</feature>
<dbReference type="Pfam" id="PF06722">
    <property type="entry name" value="EryCIII-like_C"/>
    <property type="match status" value="1"/>
</dbReference>
<comment type="caution">
    <text evidence="7">The sequence shown here is derived from an EMBL/GenBank/DDBJ whole genome shotgun (WGS) entry which is preliminary data.</text>
</comment>
<dbReference type="GO" id="GO:0016758">
    <property type="term" value="F:hexosyltransferase activity"/>
    <property type="evidence" value="ECO:0007669"/>
    <property type="project" value="UniProtKB-ARBA"/>
</dbReference>
<dbReference type="InterPro" id="IPR050426">
    <property type="entry name" value="Glycosyltransferase_28"/>
</dbReference>
<protein>
    <submittedName>
        <fullName evidence="7">Glycosyl transferase</fullName>
    </submittedName>
</protein>
<feature type="region of interest" description="Disordered" evidence="4">
    <location>
        <begin position="358"/>
        <end position="398"/>
    </location>
</feature>
<dbReference type="InterPro" id="IPR048284">
    <property type="entry name" value="EryCIII-like_N"/>
</dbReference>
<dbReference type="SUPFAM" id="SSF53756">
    <property type="entry name" value="UDP-Glycosyltransferase/glycogen phosphorylase"/>
    <property type="match status" value="1"/>
</dbReference>
<comment type="similarity">
    <text evidence="1">Belongs to the glycosyltransferase 28 family.</text>
</comment>
<evidence type="ECO:0000256" key="4">
    <source>
        <dbReference type="SAM" id="MobiDB-lite"/>
    </source>
</evidence>
<evidence type="ECO:0000313" key="8">
    <source>
        <dbReference type="Proteomes" id="UP000600365"/>
    </source>
</evidence>
<dbReference type="Gene3D" id="3.40.50.2000">
    <property type="entry name" value="Glycogen Phosphorylase B"/>
    <property type="match status" value="2"/>
</dbReference>
<dbReference type="InterPro" id="IPR002213">
    <property type="entry name" value="UDP_glucos_trans"/>
</dbReference>
<reference evidence="7 8" key="1">
    <citation type="journal article" date="2014" name="Int. J. Syst. Evol. Microbiol.">
        <title>Complete genome sequence of Corynebacterium casei LMG S-19264T (=DSM 44701T), isolated from a smear-ripened cheese.</title>
        <authorList>
            <consortium name="US DOE Joint Genome Institute (JGI-PGF)"/>
            <person name="Walter F."/>
            <person name="Albersmeier A."/>
            <person name="Kalinowski J."/>
            <person name="Ruckert C."/>
        </authorList>
    </citation>
    <scope>NUCLEOTIDE SEQUENCE [LARGE SCALE GENOMIC DNA]</scope>
    <source>
        <strain evidence="7 8">CGMCC 4.7111</strain>
    </source>
</reference>
<dbReference type="Proteomes" id="UP000600365">
    <property type="component" value="Unassembled WGS sequence"/>
</dbReference>
<dbReference type="CDD" id="cd03784">
    <property type="entry name" value="GT1_Gtf-like"/>
    <property type="match status" value="1"/>
</dbReference>
<dbReference type="RefSeq" id="WP_189188613.1">
    <property type="nucleotide sequence ID" value="NZ_BMMM01000010.1"/>
</dbReference>
<evidence type="ECO:0000256" key="3">
    <source>
        <dbReference type="ARBA" id="ARBA00022679"/>
    </source>
</evidence>
<proteinExistence type="inferred from homology"/>
<dbReference type="EMBL" id="BMMM01000010">
    <property type="protein sequence ID" value="GGN74396.1"/>
    <property type="molecule type" value="Genomic_DNA"/>
</dbReference>
<dbReference type="AlphaFoldDB" id="A0A917Y8T5"/>
<sequence length="398" mass="41850">MRVLFAAVSVTSHLLPMVPLAGALRAAGHEVLLVGQPDLLPEAEAAGFVTAAVGSEQLEAERRRKMAQVAKQQATVPGGTWQPTWDQLAARWRERVNGVLDDYLEIGRWWRPDLIVTDPLEFSARILGGALGVPVVVHRWGPETMSTEAAEPARRALADTCARFGVPDGLGDPALVVDPCPPGLQFPAAAPARAVRHVPFNGAGSVPRWARQDTGGRRRVCVSLGSMPAHLGGLSLLRTLASAVAGLDRVEAVVPLAPELREQIGELPDCVRVVDPVPLHLFLDGCTAVLHHGGSGTALTAIAHGLPQLVLPQFNPALAMCGERVAATGVGLNLAAESRPDAPAITTALRALLDDPGPRTRAEAVRRDMARQPTPAALVPDLESLAADGAPRSAASSR</sequence>
<accession>A0A917Y8T5</accession>
<keyword evidence="3 7" id="KW-0808">Transferase</keyword>
<name>A0A917Y8T5_9ACTN</name>
<dbReference type="GO" id="GO:0008194">
    <property type="term" value="F:UDP-glycosyltransferase activity"/>
    <property type="evidence" value="ECO:0007669"/>
    <property type="project" value="InterPro"/>
</dbReference>
<feature type="compositionally biased region" description="Basic and acidic residues" evidence="4">
    <location>
        <begin position="358"/>
        <end position="370"/>
    </location>
</feature>
<feature type="domain" description="Erythromycin biosynthesis protein CIII-like C-terminal" evidence="5">
    <location>
        <begin position="243"/>
        <end position="385"/>
    </location>
</feature>
<organism evidence="7 8">
    <name type="scientific">Streptomyces albiflavescens</name>
    <dbReference type="NCBI Taxonomy" id="1623582"/>
    <lineage>
        <taxon>Bacteria</taxon>
        <taxon>Bacillati</taxon>
        <taxon>Actinomycetota</taxon>
        <taxon>Actinomycetes</taxon>
        <taxon>Kitasatosporales</taxon>
        <taxon>Streptomycetaceae</taxon>
        <taxon>Streptomyces</taxon>
    </lineage>
</organism>
<keyword evidence="2" id="KW-0328">Glycosyltransferase</keyword>
<evidence type="ECO:0000256" key="1">
    <source>
        <dbReference type="ARBA" id="ARBA00006962"/>
    </source>
</evidence>
<dbReference type="PANTHER" id="PTHR48050">
    <property type="entry name" value="STEROL 3-BETA-GLUCOSYLTRANSFERASE"/>
    <property type="match status" value="1"/>
</dbReference>
<keyword evidence="8" id="KW-1185">Reference proteome</keyword>
<dbReference type="Pfam" id="PF21036">
    <property type="entry name" value="EryCIII-like_N"/>
    <property type="match status" value="1"/>
</dbReference>
<evidence type="ECO:0000313" key="7">
    <source>
        <dbReference type="EMBL" id="GGN74396.1"/>
    </source>
</evidence>
<dbReference type="GO" id="GO:0017000">
    <property type="term" value="P:antibiotic biosynthetic process"/>
    <property type="evidence" value="ECO:0007669"/>
    <property type="project" value="UniProtKB-ARBA"/>
</dbReference>
<evidence type="ECO:0000256" key="2">
    <source>
        <dbReference type="ARBA" id="ARBA00022676"/>
    </source>
</evidence>
<dbReference type="PANTHER" id="PTHR48050:SF13">
    <property type="entry name" value="STEROL 3-BETA-GLUCOSYLTRANSFERASE UGT80A2"/>
    <property type="match status" value="1"/>
</dbReference>
<gene>
    <name evidence="7" type="ORF">GCM10011579_053420</name>
</gene>
<evidence type="ECO:0000259" key="5">
    <source>
        <dbReference type="Pfam" id="PF06722"/>
    </source>
</evidence>
<dbReference type="InterPro" id="IPR010610">
    <property type="entry name" value="EryCIII-like_C"/>
</dbReference>
<evidence type="ECO:0000259" key="6">
    <source>
        <dbReference type="Pfam" id="PF21036"/>
    </source>
</evidence>